<feature type="transmembrane region" description="Helical" evidence="8">
    <location>
        <begin position="259"/>
        <end position="283"/>
    </location>
</feature>
<feature type="transmembrane region" description="Helical" evidence="8">
    <location>
        <begin position="12"/>
        <end position="31"/>
    </location>
</feature>
<keyword evidence="5 8" id="KW-1133">Transmembrane helix</keyword>
<name>A0A966DV59_9SPHI</name>
<evidence type="ECO:0000256" key="7">
    <source>
        <dbReference type="RuleBase" id="RU003346"/>
    </source>
</evidence>
<keyword evidence="6 8" id="KW-0472">Membrane</keyword>
<feature type="transmembrane region" description="Helical" evidence="8">
    <location>
        <begin position="391"/>
        <end position="414"/>
    </location>
</feature>
<evidence type="ECO:0000256" key="8">
    <source>
        <dbReference type="SAM" id="Phobius"/>
    </source>
</evidence>
<feature type="transmembrane region" description="Helical" evidence="8">
    <location>
        <begin position="51"/>
        <end position="70"/>
    </location>
</feature>
<dbReference type="FunFam" id="1.20.1250.20:FF:000134">
    <property type="entry name" value="MFS sugar transporter protein"/>
    <property type="match status" value="1"/>
</dbReference>
<dbReference type="RefSeq" id="WP_166588461.1">
    <property type="nucleotide sequence ID" value="NZ_WWEO01000045.1"/>
</dbReference>
<dbReference type="PRINTS" id="PR00171">
    <property type="entry name" value="SUGRTRNSPORT"/>
</dbReference>
<dbReference type="InterPro" id="IPR020846">
    <property type="entry name" value="MFS_dom"/>
</dbReference>
<evidence type="ECO:0000313" key="11">
    <source>
        <dbReference type="Proteomes" id="UP000638732"/>
    </source>
</evidence>
<evidence type="ECO:0000256" key="4">
    <source>
        <dbReference type="ARBA" id="ARBA00022692"/>
    </source>
</evidence>
<dbReference type="PANTHER" id="PTHR48023">
    <property type="entry name" value="D-XYLOSE-PROTON SYMPORTER-LIKE 2"/>
    <property type="match status" value="1"/>
</dbReference>
<dbReference type="AlphaFoldDB" id="A0A966DV59"/>
<dbReference type="InterPro" id="IPR005828">
    <property type="entry name" value="MFS_sugar_transport-like"/>
</dbReference>
<feature type="transmembrane region" description="Helical" evidence="8">
    <location>
        <begin position="354"/>
        <end position="379"/>
    </location>
</feature>
<feature type="transmembrane region" description="Helical" evidence="8">
    <location>
        <begin position="104"/>
        <end position="126"/>
    </location>
</feature>
<evidence type="ECO:0000256" key="1">
    <source>
        <dbReference type="ARBA" id="ARBA00004141"/>
    </source>
</evidence>
<dbReference type="PROSITE" id="PS00216">
    <property type="entry name" value="SUGAR_TRANSPORT_1"/>
    <property type="match status" value="1"/>
</dbReference>
<feature type="transmembrane region" description="Helical" evidence="8">
    <location>
        <begin position="180"/>
        <end position="202"/>
    </location>
</feature>
<dbReference type="GO" id="GO:1904659">
    <property type="term" value="P:D-glucose transmembrane transport"/>
    <property type="evidence" value="ECO:0007669"/>
    <property type="project" value="TreeGrafter"/>
</dbReference>
<keyword evidence="4 8" id="KW-0812">Transmembrane</keyword>
<dbReference type="PROSITE" id="PS00217">
    <property type="entry name" value="SUGAR_TRANSPORT_2"/>
    <property type="match status" value="1"/>
</dbReference>
<dbReference type="InterPro" id="IPR050820">
    <property type="entry name" value="MFS_Sugar_Transporter"/>
</dbReference>
<dbReference type="InterPro" id="IPR036259">
    <property type="entry name" value="MFS_trans_sf"/>
</dbReference>
<proteinExistence type="inferred from homology"/>
<evidence type="ECO:0000256" key="2">
    <source>
        <dbReference type="ARBA" id="ARBA00010992"/>
    </source>
</evidence>
<gene>
    <name evidence="10" type="ORF">GSY63_24350</name>
</gene>
<dbReference type="EMBL" id="WWEO01000045">
    <property type="protein sequence ID" value="NCD72520.1"/>
    <property type="molecule type" value="Genomic_DNA"/>
</dbReference>
<keyword evidence="3 7" id="KW-0813">Transport</keyword>
<dbReference type="Gene3D" id="1.20.1250.20">
    <property type="entry name" value="MFS general substrate transporter like domains"/>
    <property type="match status" value="2"/>
</dbReference>
<evidence type="ECO:0000259" key="9">
    <source>
        <dbReference type="PROSITE" id="PS50850"/>
    </source>
</evidence>
<evidence type="ECO:0000256" key="6">
    <source>
        <dbReference type="ARBA" id="ARBA00023136"/>
    </source>
</evidence>
<accession>A0A966DV59</accession>
<evidence type="ECO:0000256" key="5">
    <source>
        <dbReference type="ARBA" id="ARBA00022989"/>
    </source>
</evidence>
<sequence length="460" mass="49859">MSSIPQARRVNYICIAAALGGLLFGFDTAVISGAESFLKTQFQLSTTMEGWLVSCGLLGCIIGVFATGAISDRIGRKKTILIAAVVFLASGIGCAFAPSLNVLIVSRLLGGVGVGMASVISPMYIAEFAPAAKRGQMVAYYQMAITVGILLAYLSNALVLQVAKQDTGSGAFHWLFSTEAWRAMFLIMCVPSLCFLLALWTVPESPRWLVSVNKSHEAARILNFIRTPEEADKELSDISKAKKRSSSTSLFPIEKALRVPLLIGVVLAVLQQFSGINAIIYYGPRIFETVGIPSSNALLFQVIIGAINVIFTLVAISYADKYGRKSLLKYGLTGIVLSLISCGLLFYTGNTQGYLLLVLILVYIACFAFSVGPVTWIIINEIFPTNVRVKAVSLCTLALWGAVWMVGQFFPWLLDKAGAAITFWAFAAFSLINFIFSLTVVKETNGKTLEEMDEVYIAPH</sequence>
<evidence type="ECO:0000256" key="3">
    <source>
        <dbReference type="ARBA" id="ARBA00022448"/>
    </source>
</evidence>
<comment type="similarity">
    <text evidence="2 7">Belongs to the major facilitator superfamily. Sugar transporter (TC 2.A.1.1) family.</text>
</comment>
<dbReference type="Proteomes" id="UP000638732">
    <property type="component" value="Unassembled WGS sequence"/>
</dbReference>
<feature type="transmembrane region" description="Helical" evidence="8">
    <location>
        <begin position="79"/>
        <end position="98"/>
    </location>
</feature>
<dbReference type="PROSITE" id="PS50850">
    <property type="entry name" value="MFS"/>
    <property type="match status" value="1"/>
</dbReference>
<evidence type="ECO:0000313" key="10">
    <source>
        <dbReference type="EMBL" id="NCD72520.1"/>
    </source>
</evidence>
<dbReference type="InterPro" id="IPR005829">
    <property type="entry name" value="Sugar_transporter_CS"/>
</dbReference>
<organism evidence="10 11">
    <name type="scientific">Mucilaginibacter agri</name>
    <dbReference type="NCBI Taxonomy" id="2695265"/>
    <lineage>
        <taxon>Bacteria</taxon>
        <taxon>Pseudomonadati</taxon>
        <taxon>Bacteroidota</taxon>
        <taxon>Sphingobacteriia</taxon>
        <taxon>Sphingobacteriales</taxon>
        <taxon>Sphingobacteriaceae</taxon>
        <taxon>Mucilaginibacter</taxon>
    </lineage>
</organism>
<comment type="caution">
    <text evidence="10">The sequence shown here is derived from an EMBL/GenBank/DDBJ whole genome shotgun (WGS) entry which is preliminary data.</text>
</comment>
<dbReference type="GO" id="GO:0022857">
    <property type="term" value="F:transmembrane transporter activity"/>
    <property type="evidence" value="ECO:0007669"/>
    <property type="project" value="InterPro"/>
</dbReference>
<keyword evidence="11" id="KW-1185">Reference proteome</keyword>
<feature type="domain" description="Major facilitator superfamily (MFS) profile" evidence="9">
    <location>
        <begin position="13"/>
        <end position="445"/>
    </location>
</feature>
<protein>
    <submittedName>
        <fullName evidence="10">Sugar porter family MFS transporter</fullName>
    </submittedName>
</protein>
<reference evidence="10" key="2">
    <citation type="submission" date="2020-10" db="EMBL/GenBank/DDBJ databases">
        <title>Mucilaginibacter sp. nov., isolated from soil.</title>
        <authorList>
            <person name="Jeon C.O."/>
        </authorList>
    </citation>
    <scope>NUCLEOTIDE SEQUENCE</scope>
    <source>
        <strain evidence="10">R11</strain>
    </source>
</reference>
<dbReference type="SUPFAM" id="SSF103473">
    <property type="entry name" value="MFS general substrate transporter"/>
    <property type="match status" value="1"/>
</dbReference>
<reference evidence="10" key="1">
    <citation type="submission" date="2020-01" db="EMBL/GenBank/DDBJ databases">
        <authorList>
            <person name="Seo Y.L."/>
        </authorList>
    </citation>
    <scope>NUCLEOTIDE SEQUENCE</scope>
    <source>
        <strain evidence="10">R11</strain>
    </source>
</reference>
<feature type="transmembrane region" description="Helical" evidence="8">
    <location>
        <begin position="138"/>
        <end position="160"/>
    </location>
</feature>
<dbReference type="GO" id="GO:0016020">
    <property type="term" value="C:membrane"/>
    <property type="evidence" value="ECO:0007669"/>
    <property type="project" value="UniProtKB-SubCell"/>
</dbReference>
<comment type="subcellular location">
    <subcellularLocation>
        <location evidence="1">Membrane</location>
        <topology evidence="1">Multi-pass membrane protein</topology>
    </subcellularLocation>
</comment>
<feature type="transmembrane region" description="Helical" evidence="8">
    <location>
        <begin position="420"/>
        <end position="441"/>
    </location>
</feature>
<feature type="transmembrane region" description="Helical" evidence="8">
    <location>
        <begin position="330"/>
        <end position="348"/>
    </location>
</feature>
<dbReference type="InterPro" id="IPR003663">
    <property type="entry name" value="Sugar/inositol_transpt"/>
</dbReference>
<dbReference type="PANTHER" id="PTHR48023:SF4">
    <property type="entry name" value="D-XYLOSE-PROTON SYMPORTER-LIKE 2"/>
    <property type="match status" value="1"/>
</dbReference>
<dbReference type="Pfam" id="PF00083">
    <property type="entry name" value="Sugar_tr"/>
    <property type="match status" value="1"/>
</dbReference>
<feature type="transmembrane region" description="Helical" evidence="8">
    <location>
        <begin position="298"/>
        <end position="318"/>
    </location>
</feature>
<dbReference type="NCBIfam" id="TIGR00879">
    <property type="entry name" value="SP"/>
    <property type="match status" value="1"/>
</dbReference>